<evidence type="ECO:0000313" key="3">
    <source>
        <dbReference type="Proteomes" id="UP001498421"/>
    </source>
</evidence>
<sequence length="388" mass="42550">MQQLESGNDQEQRSEIQHGRGDSTNRTTAELPQRRDSGPREQQQQPERDQQQAQRQKQQSTPPSPSVNSITFDLGLDHLFDANGGFEWSAGEWNKNVTDVRGHTDLMLGQSFISHNSGISTLEDILRSEPDRSGTMTQTHLQGERSSNLSSNSLISPLSAEFSGFVDPMSRPGSRSSITTGCSCLQLLARLLYDLEHLHLGSSVDSVLRGVQLAETPWNNLIRCSAPPTNHNHKEAFLLFAMSVRSLLSSVQKLSNQSLQANKAEAPYSFPDTAVSVGGFELKGEAKAEVIDVLIRRTQQSITMALINLSNNTRNPVVITPPSETAMEGGYNWQSTSSPKRSTQPQQWSLDRPASGTVAKAGTVNNTISSALDKLMQMLEAVNGDTYE</sequence>
<proteinExistence type="predicted"/>
<keyword evidence="3" id="KW-1185">Reference proteome</keyword>
<dbReference type="EMBL" id="JAZAVK010000114">
    <property type="protein sequence ID" value="KAK7421977.1"/>
    <property type="molecule type" value="Genomic_DNA"/>
</dbReference>
<evidence type="ECO:0000313" key="2">
    <source>
        <dbReference type="EMBL" id="KAK7421977.1"/>
    </source>
</evidence>
<protein>
    <submittedName>
        <fullName evidence="2">Uncharacterized protein</fullName>
    </submittedName>
</protein>
<evidence type="ECO:0000256" key="1">
    <source>
        <dbReference type="SAM" id="MobiDB-lite"/>
    </source>
</evidence>
<gene>
    <name evidence="2" type="ORF">QQZ08_009698</name>
</gene>
<feature type="compositionally biased region" description="Polar residues" evidence="1">
    <location>
        <begin position="332"/>
        <end position="349"/>
    </location>
</feature>
<feature type="compositionally biased region" description="Low complexity" evidence="1">
    <location>
        <begin position="40"/>
        <end position="59"/>
    </location>
</feature>
<feature type="compositionally biased region" description="Basic and acidic residues" evidence="1">
    <location>
        <begin position="10"/>
        <end position="23"/>
    </location>
</feature>
<dbReference type="Proteomes" id="UP001498421">
    <property type="component" value="Unassembled WGS sequence"/>
</dbReference>
<feature type="region of interest" description="Disordered" evidence="1">
    <location>
        <begin position="132"/>
        <end position="151"/>
    </location>
</feature>
<name>A0ABR1HLF3_9HYPO</name>
<organism evidence="2 3">
    <name type="scientific">Neonectria magnoliae</name>
    <dbReference type="NCBI Taxonomy" id="2732573"/>
    <lineage>
        <taxon>Eukaryota</taxon>
        <taxon>Fungi</taxon>
        <taxon>Dikarya</taxon>
        <taxon>Ascomycota</taxon>
        <taxon>Pezizomycotina</taxon>
        <taxon>Sordariomycetes</taxon>
        <taxon>Hypocreomycetidae</taxon>
        <taxon>Hypocreales</taxon>
        <taxon>Nectriaceae</taxon>
        <taxon>Neonectria</taxon>
    </lineage>
</organism>
<feature type="region of interest" description="Disordered" evidence="1">
    <location>
        <begin position="326"/>
        <end position="355"/>
    </location>
</feature>
<accession>A0ABR1HLF3</accession>
<reference evidence="2 3" key="1">
    <citation type="journal article" date="2025" name="Microbiol. Resour. Announc.">
        <title>Draft genome sequences for Neonectria magnoliae and Neonectria punicea, canker pathogens of Liriodendron tulipifera and Acer saccharum in West Virginia.</title>
        <authorList>
            <person name="Petronek H.M."/>
            <person name="Kasson M.T."/>
            <person name="Metheny A.M."/>
            <person name="Stauder C.M."/>
            <person name="Lovett B."/>
            <person name="Lynch S.C."/>
            <person name="Garnas J.R."/>
            <person name="Kasson L.R."/>
            <person name="Stajich J.E."/>
        </authorList>
    </citation>
    <scope>NUCLEOTIDE SEQUENCE [LARGE SCALE GENOMIC DNA]</scope>
    <source>
        <strain evidence="2 3">NRRL 64651</strain>
    </source>
</reference>
<comment type="caution">
    <text evidence="2">The sequence shown here is derived from an EMBL/GenBank/DDBJ whole genome shotgun (WGS) entry which is preliminary data.</text>
</comment>
<feature type="compositionally biased region" description="Polar residues" evidence="1">
    <location>
        <begin position="134"/>
        <end position="145"/>
    </location>
</feature>
<feature type="region of interest" description="Disordered" evidence="1">
    <location>
        <begin position="1"/>
        <end position="71"/>
    </location>
</feature>